<dbReference type="FunFam" id="1.10.10.10:FF:000035">
    <property type="entry name" value="General transcription factor IIF subunit 2"/>
    <property type="match status" value="1"/>
</dbReference>
<dbReference type="InterPro" id="IPR036388">
    <property type="entry name" value="WH-like_DNA-bd_sf"/>
</dbReference>
<dbReference type="SUPFAM" id="SSF46785">
    <property type="entry name" value="Winged helix' DNA-binding domain"/>
    <property type="match status" value="1"/>
</dbReference>
<dbReference type="Proteomes" id="UP000085678">
    <property type="component" value="Unplaced"/>
</dbReference>
<sequence length="266" mass="30779">MQKGQMDKTEKVHELSDLDLTAASRGVWLVKVPKYLAERWKKAGSSNEVGKLRITQPRFQGGKPEVLFSLQESLAKKDETGEEVPRDHKFVVTGTANQKLFVLTQDGAGVSGDTNEQRVAVEGKVMHRAECRPLGDDNYMKLKRIHVEQQNKPQRQVQQLDKIVLNYKPKSDHQFNKDYLAKKKDEGKKSRKDKEQVMDMLFSAFEKHQYYNVRDLVNLTRQPAPYLKEILKEICVYNMKAPHKNMWELKPEYRHYKESSGSGTNT</sequence>
<evidence type="ECO:0000259" key="11">
    <source>
        <dbReference type="Pfam" id="PF17683"/>
    </source>
</evidence>
<evidence type="ECO:0000313" key="13">
    <source>
        <dbReference type="RefSeq" id="XP_013401289.1"/>
    </source>
</evidence>
<keyword evidence="6 9" id="KW-0804">Transcription</keyword>
<dbReference type="InterPro" id="IPR003196">
    <property type="entry name" value="TFIIF_beta"/>
</dbReference>
<dbReference type="Pfam" id="PF17683">
    <property type="entry name" value="TFIIF_beta_N"/>
    <property type="match status" value="1"/>
</dbReference>
<organism evidence="12 13">
    <name type="scientific">Lingula anatina</name>
    <name type="common">Brachiopod</name>
    <name type="synonym">Lingula unguis</name>
    <dbReference type="NCBI Taxonomy" id="7574"/>
    <lineage>
        <taxon>Eukaryota</taxon>
        <taxon>Metazoa</taxon>
        <taxon>Spiralia</taxon>
        <taxon>Lophotrochozoa</taxon>
        <taxon>Brachiopoda</taxon>
        <taxon>Linguliformea</taxon>
        <taxon>Lingulata</taxon>
        <taxon>Lingulida</taxon>
        <taxon>Linguloidea</taxon>
        <taxon>Lingulidae</taxon>
        <taxon>Lingula</taxon>
    </lineage>
</organism>
<dbReference type="STRING" id="7574.A0A1S3IUS3"/>
<feature type="domain" description="TFIIF beta subunit N-terminal" evidence="11">
    <location>
        <begin position="25"/>
        <end position="158"/>
    </location>
</feature>
<comment type="subcellular location">
    <subcellularLocation>
        <location evidence="1 9">Nucleus</location>
    </subcellularLocation>
</comment>
<reference evidence="13" key="1">
    <citation type="submission" date="2025-08" db="UniProtKB">
        <authorList>
            <consortium name="RefSeq"/>
        </authorList>
    </citation>
    <scope>IDENTIFICATION</scope>
    <source>
        <tissue evidence="13">Gonads</tissue>
    </source>
</reference>
<feature type="domain" description="TFIIF beta subunit HTH" evidence="10">
    <location>
        <begin position="191"/>
        <end position="254"/>
    </location>
</feature>
<dbReference type="CDD" id="cd07980">
    <property type="entry name" value="TFIIF_beta"/>
    <property type="match status" value="1"/>
</dbReference>
<dbReference type="Gene3D" id="1.10.10.10">
    <property type="entry name" value="Winged helix-like DNA-binding domain superfamily/Winged helix DNA-binding domain"/>
    <property type="match status" value="1"/>
</dbReference>
<dbReference type="InterPro" id="IPR040504">
    <property type="entry name" value="TFIIF_beta_N"/>
</dbReference>
<dbReference type="PANTHER" id="PTHR10445:SF0">
    <property type="entry name" value="GENERAL TRANSCRIPTION FACTOR IIF SUBUNIT 2"/>
    <property type="match status" value="1"/>
</dbReference>
<dbReference type="GO" id="GO:0005674">
    <property type="term" value="C:transcription factor TFIIF complex"/>
    <property type="evidence" value="ECO:0007669"/>
    <property type="project" value="InterPro"/>
</dbReference>
<dbReference type="InParanoid" id="A0A1S3IUS3"/>
<evidence type="ECO:0000256" key="8">
    <source>
        <dbReference type="ARBA" id="ARBA00033388"/>
    </source>
</evidence>
<evidence type="ECO:0000256" key="6">
    <source>
        <dbReference type="ARBA" id="ARBA00023163"/>
    </source>
</evidence>
<proteinExistence type="inferred from homology"/>
<gene>
    <name evidence="13" type="primary">LOC106167126</name>
</gene>
<evidence type="ECO:0000256" key="3">
    <source>
        <dbReference type="ARBA" id="ARBA00020815"/>
    </source>
</evidence>
<evidence type="ECO:0000259" key="10">
    <source>
        <dbReference type="Pfam" id="PF02270"/>
    </source>
</evidence>
<keyword evidence="4 9" id="KW-0805">Transcription regulation</keyword>
<keyword evidence="12" id="KW-1185">Reference proteome</keyword>
<dbReference type="RefSeq" id="XP_013401289.1">
    <property type="nucleotide sequence ID" value="XM_013545835.2"/>
</dbReference>
<comment type="function">
    <text evidence="9">TFIIF is a general transcription initiation factor that binds to RNA polymerase II and helps to recruit it to the initiation complex in collaboration with TFIIB.</text>
</comment>
<evidence type="ECO:0000256" key="9">
    <source>
        <dbReference type="PIRNR" id="PIRNR015849"/>
    </source>
</evidence>
<dbReference type="SUPFAM" id="SSF50916">
    <property type="entry name" value="Rap30/74 interaction domains"/>
    <property type="match status" value="1"/>
</dbReference>
<dbReference type="InterPro" id="IPR040450">
    <property type="entry name" value="TFIIF_beta_HTH"/>
</dbReference>
<name>A0A1S3IUS3_LINAN</name>
<comment type="similarity">
    <text evidence="2 9">Belongs to the TFIIF beta subunit family.</text>
</comment>
<dbReference type="AlphaFoldDB" id="A0A1S3IUS3"/>
<keyword evidence="5 9" id="KW-0238">DNA-binding</keyword>
<dbReference type="FunCoup" id="A0A1S3IUS3">
    <property type="interactions" value="2042"/>
</dbReference>
<dbReference type="InterPro" id="IPR011039">
    <property type="entry name" value="TFIIF_interaction"/>
</dbReference>
<evidence type="ECO:0000256" key="2">
    <source>
        <dbReference type="ARBA" id="ARBA00009543"/>
    </source>
</evidence>
<evidence type="ECO:0000256" key="1">
    <source>
        <dbReference type="ARBA" id="ARBA00004123"/>
    </source>
</evidence>
<dbReference type="PANTHER" id="PTHR10445">
    <property type="entry name" value="GENERAL TRANSCRIPTION FACTOR IIF SUBUNIT 2"/>
    <property type="match status" value="1"/>
</dbReference>
<dbReference type="GeneID" id="106167126"/>
<evidence type="ECO:0000256" key="7">
    <source>
        <dbReference type="ARBA" id="ARBA00023242"/>
    </source>
</evidence>
<dbReference type="KEGG" id="lak:106167126"/>
<dbReference type="GO" id="GO:0006367">
    <property type="term" value="P:transcription initiation at RNA polymerase II promoter"/>
    <property type="evidence" value="ECO:0007669"/>
    <property type="project" value="UniProtKB-UniRule"/>
</dbReference>
<keyword evidence="7 9" id="KW-0539">Nucleus</keyword>
<evidence type="ECO:0000313" key="12">
    <source>
        <dbReference type="Proteomes" id="UP000085678"/>
    </source>
</evidence>
<dbReference type="GO" id="GO:0003677">
    <property type="term" value="F:DNA binding"/>
    <property type="evidence" value="ECO:0007669"/>
    <property type="project" value="UniProtKB-UniRule"/>
</dbReference>
<dbReference type="PIRSF" id="PIRSF015849">
    <property type="entry name" value="TFIIF-beta"/>
    <property type="match status" value="1"/>
</dbReference>
<evidence type="ECO:0000256" key="4">
    <source>
        <dbReference type="ARBA" id="ARBA00023015"/>
    </source>
</evidence>
<dbReference type="OrthoDB" id="26094at2759"/>
<evidence type="ECO:0000256" key="5">
    <source>
        <dbReference type="ARBA" id="ARBA00023125"/>
    </source>
</evidence>
<dbReference type="Pfam" id="PF02270">
    <property type="entry name" value="TFIIF_beta"/>
    <property type="match status" value="1"/>
</dbReference>
<protein>
    <recommendedName>
        <fullName evidence="3 9">General transcription factor IIF subunit 2</fullName>
    </recommendedName>
    <alternativeName>
        <fullName evidence="8 9">Transcription initiation factor IIF subunit beta</fullName>
    </alternativeName>
</protein>
<dbReference type="InterPro" id="IPR036390">
    <property type="entry name" value="WH_DNA-bd_sf"/>
</dbReference>
<dbReference type="GO" id="GO:0006368">
    <property type="term" value="P:transcription elongation by RNA polymerase II"/>
    <property type="evidence" value="ECO:0007669"/>
    <property type="project" value="UniProtKB-ARBA"/>
</dbReference>
<accession>A0A1S3IUS3</accession>